<gene>
    <name evidence="6" type="ORF">SAMN04489742_1060</name>
</gene>
<dbReference type="GO" id="GO:0010181">
    <property type="term" value="F:FMN binding"/>
    <property type="evidence" value="ECO:0007669"/>
    <property type="project" value="InterPro"/>
</dbReference>
<dbReference type="InterPro" id="IPR002563">
    <property type="entry name" value="Flavin_Rdtase-like_dom"/>
</dbReference>
<keyword evidence="3" id="KW-0288">FMN</keyword>
<dbReference type="AlphaFoldDB" id="A0A1H1ARY0"/>
<dbReference type="Gene3D" id="2.30.110.10">
    <property type="entry name" value="Electron Transport, Fmn-binding Protein, Chain A"/>
    <property type="match status" value="1"/>
</dbReference>
<evidence type="ECO:0000256" key="3">
    <source>
        <dbReference type="ARBA" id="ARBA00022643"/>
    </source>
</evidence>
<name>A0A1H1ARY0_9MICC</name>
<organism evidence="6 7">
    <name type="scientific">Crystallibacter crystallopoietes</name>
    <dbReference type="NCBI Taxonomy" id="37928"/>
    <lineage>
        <taxon>Bacteria</taxon>
        <taxon>Bacillati</taxon>
        <taxon>Actinomycetota</taxon>
        <taxon>Actinomycetes</taxon>
        <taxon>Micrococcales</taxon>
        <taxon>Micrococcaceae</taxon>
        <taxon>Crystallibacter</taxon>
    </lineage>
</organism>
<evidence type="ECO:0000313" key="7">
    <source>
        <dbReference type="Proteomes" id="UP000181917"/>
    </source>
</evidence>
<dbReference type="GO" id="GO:0016646">
    <property type="term" value="F:oxidoreductase activity, acting on the CH-NH group of donors, NAD or NADP as acceptor"/>
    <property type="evidence" value="ECO:0007669"/>
    <property type="project" value="UniProtKB-ARBA"/>
</dbReference>
<feature type="domain" description="Flavin reductase like" evidence="5">
    <location>
        <begin position="41"/>
        <end position="186"/>
    </location>
</feature>
<keyword evidence="2" id="KW-0285">Flavoprotein</keyword>
<dbReference type="STRING" id="37928.SAMN04489742_1060"/>
<evidence type="ECO:0000256" key="1">
    <source>
        <dbReference type="ARBA" id="ARBA00001917"/>
    </source>
</evidence>
<dbReference type="EMBL" id="FNKH01000002">
    <property type="protein sequence ID" value="SDQ42390.1"/>
    <property type="molecule type" value="Genomic_DNA"/>
</dbReference>
<dbReference type="Pfam" id="PF01613">
    <property type="entry name" value="Flavin_Reduct"/>
    <property type="match status" value="1"/>
</dbReference>
<dbReference type="PANTHER" id="PTHR33798">
    <property type="entry name" value="FLAVOPROTEIN OXYGENASE"/>
    <property type="match status" value="1"/>
</dbReference>
<evidence type="ECO:0000259" key="5">
    <source>
        <dbReference type="SMART" id="SM00903"/>
    </source>
</evidence>
<keyword evidence="7" id="KW-1185">Reference proteome</keyword>
<proteinExistence type="inferred from homology"/>
<protein>
    <submittedName>
        <fullName evidence="6">NADH-FMN oxidoreductase RutF, flavin reductase (DIM6/NTAB) family</fullName>
    </submittedName>
</protein>
<accession>A0A1H1ARY0</accession>
<evidence type="ECO:0000256" key="2">
    <source>
        <dbReference type="ARBA" id="ARBA00022630"/>
    </source>
</evidence>
<dbReference type="SMART" id="SM00903">
    <property type="entry name" value="Flavin_Reduct"/>
    <property type="match status" value="1"/>
</dbReference>
<comment type="cofactor">
    <cofactor evidence="1">
        <name>FMN</name>
        <dbReference type="ChEBI" id="CHEBI:58210"/>
    </cofactor>
</comment>
<sequence length="228" mass="25038">MTGSPIWFAPSLICGSYRGVMRTDFSPEEISSRDFYRLLTAVVVPRPIAWVSSTSPEGVDNLAPHSFFTVASVNPPIVQFTSVGEKDSLRNIRASEEFVVHLTPAHLMAEVNATGTNFPPDVSEFDAAGLTREPSFTVKPPRVKESPVALECKLHQLMPMGDCTLVFGVVTHAVVTTDVLDGMHPRIDQLAPLSRLGLDEWGTMGEVREIKRIRKADWPGHFRPGSAL</sequence>
<dbReference type="PANTHER" id="PTHR33798:SF5">
    <property type="entry name" value="FLAVIN REDUCTASE LIKE DOMAIN-CONTAINING PROTEIN"/>
    <property type="match status" value="1"/>
</dbReference>
<evidence type="ECO:0000313" key="6">
    <source>
        <dbReference type="EMBL" id="SDQ42390.1"/>
    </source>
</evidence>
<reference evidence="6 7" key="1">
    <citation type="submission" date="2016-10" db="EMBL/GenBank/DDBJ databases">
        <authorList>
            <person name="de Groot N.N."/>
        </authorList>
    </citation>
    <scope>NUCLEOTIDE SEQUENCE [LARGE SCALE GENOMIC DNA]</scope>
    <source>
        <strain evidence="6 7">DSM 20117</strain>
    </source>
</reference>
<dbReference type="SUPFAM" id="SSF50475">
    <property type="entry name" value="FMN-binding split barrel"/>
    <property type="match status" value="1"/>
</dbReference>
<dbReference type="Proteomes" id="UP000181917">
    <property type="component" value="Unassembled WGS sequence"/>
</dbReference>
<evidence type="ECO:0000256" key="4">
    <source>
        <dbReference type="ARBA" id="ARBA00038054"/>
    </source>
</evidence>
<dbReference type="InterPro" id="IPR012349">
    <property type="entry name" value="Split_barrel_FMN-bd"/>
</dbReference>
<comment type="similarity">
    <text evidence="4">Belongs to the flavoredoxin family.</text>
</comment>